<accession>Q4SXR5</accession>
<gene>
    <name evidence="1" type="ORF">GSTENG00010714001</name>
</gene>
<dbReference type="PANTHER" id="PTHR14753:SF3">
    <property type="entry name" value="F-BOX ONLY PROTEIN 38"/>
    <property type="match status" value="1"/>
</dbReference>
<dbReference type="PANTHER" id="PTHR14753">
    <property type="entry name" value="F-BOX ONLY PROTEIN 38"/>
    <property type="match status" value="1"/>
</dbReference>
<dbReference type="GO" id="GO:0070936">
    <property type="term" value="P:protein K48-linked ubiquitination"/>
    <property type="evidence" value="ECO:0007669"/>
    <property type="project" value="TreeGrafter"/>
</dbReference>
<dbReference type="InterPro" id="IPR036047">
    <property type="entry name" value="F-box-like_dom_sf"/>
</dbReference>
<proteinExistence type="predicted"/>
<reference evidence="1" key="1">
    <citation type="journal article" date="2004" name="Nature">
        <title>Genome duplication in the teleost fish Tetraodon nigroviridis reveals the early vertebrate proto-karyotype.</title>
        <authorList>
            <person name="Jaillon O."/>
            <person name="Aury J.-M."/>
            <person name="Brunet F."/>
            <person name="Petit J.-L."/>
            <person name="Stange-Thomann N."/>
            <person name="Mauceli E."/>
            <person name="Bouneau L."/>
            <person name="Fischer C."/>
            <person name="Ozouf-Costaz C."/>
            <person name="Bernot A."/>
            <person name="Nicaud S."/>
            <person name="Jaffe D."/>
            <person name="Fisher S."/>
            <person name="Lutfalla G."/>
            <person name="Dossat C."/>
            <person name="Segurens B."/>
            <person name="Dasilva C."/>
            <person name="Salanoubat M."/>
            <person name="Levy M."/>
            <person name="Boudet N."/>
            <person name="Castellano S."/>
            <person name="Anthouard V."/>
            <person name="Jubin C."/>
            <person name="Castelli V."/>
            <person name="Katinka M."/>
            <person name="Vacherie B."/>
            <person name="Biemont C."/>
            <person name="Skalli Z."/>
            <person name="Cattolico L."/>
            <person name="Poulain J."/>
            <person name="De Berardinis V."/>
            <person name="Cruaud C."/>
            <person name="Duprat S."/>
            <person name="Brottier P."/>
            <person name="Coutanceau J.-P."/>
            <person name="Gouzy J."/>
            <person name="Parra G."/>
            <person name="Lardier G."/>
            <person name="Chapple C."/>
            <person name="McKernan K.J."/>
            <person name="McEwan P."/>
            <person name="Bosak S."/>
            <person name="Kellis M."/>
            <person name="Volff J.-N."/>
            <person name="Guigo R."/>
            <person name="Zody M.C."/>
            <person name="Mesirov J."/>
            <person name="Lindblad-Toh K."/>
            <person name="Birren B."/>
            <person name="Nusbaum C."/>
            <person name="Kahn D."/>
            <person name="Robinson-Rechavi M."/>
            <person name="Laudet V."/>
            <person name="Schachter V."/>
            <person name="Quetier F."/>
            <person name="Saurin W."/>
            <person name="Scarpelli C."/>
            <person name="Wincker P."/>
            <person name="Lander E.S."/>
            <person name="Weissenbach J."/>
            <person name="Roest Crollius H."/>
        </authorList>
    </citation>
    <scope>NUCLEOTIDE SEQUENCE [LARGE SCALE GENOMIC DNA]</scope>
</reference>
<dbReference type="OrthoDB" id="10036898at2759"/>
<reference evidence="1" key="2">
    <citation type="submission" date="2004-02" db="EMBL/GenBank/DDBJ databases">
        <authorList>
            <consortium name="Genoscope"/>
            <consortium name="Whitehead Institute Centre for Genome Research"/>
        </authorList>
    </citation>
    <scope>NUCLEOTIDE SEQUENCE</scope>
</reference>
<name>Q4SXR5_TETNG</name>
<evidence type="ECO:0000313" key="1">
    <source>
        <dbReference type="EMBL" id="CAF94567.1"/>
    </source>
</evidence>
<dbReference type="GO" id="GO:0031146">
    <property type="term" value="P:SCF-dependent proteasomal ubiquitin-dependent protein catabolic process"/>
    <property type="evidence" value="ECO:0007669"/>
    <property type="project" value="InterPro"/>
</dbReference>
<dbReference type="SUPFAM" id="SSF81383">
    <property type="entry name" value="F-box domain"/>
    <property type="match status" value="1"/>
</dbReference>
<dbReference type="EMBL" id="CAAE01012351">
    <property type="protein sequence ID" value="CAF94567.1"/>
    <property type="molecule type" value="Genomic_DNA"/>
</dbReference>
<protein>
    <submittedName>
        <fullName evidence="1">Chromosome 1 SCAF12351, whole genome shotgun sequence</fullName>
    </submittedName>
</protein>
<dbReference type="KEGG" id="tng:GSTEN00010714G001"/>
<dbReference type="InterPro" id="IPR042354">
    <property type="entry name" value="FBX38"/>
</dbReference>
<sequence length="78" mass="8889">MAVLWYLPMRDIMCLECLSRKLREAVTLYLRVVKVVDLCAGRWWEYMPSGCRDIAPGVGRSHMELHASGSYTGEVSQP</sequence>
<dbReference type="AlphaFoldDB" id="Q4SXR5"/>
<dbReference type="GO" id="GO:0005737">
    <property type="term" value="C:cytoplasm"/>
    <property type="evidence" value="ECO:0007669"/>
    <property type="project" value="TreeGrafter"/>
</dbReference>
<organism evidence="1">
    <name type="scientific">Tetraodon nigroviridis</name>
    <name type="common">Spotted green pufferfish</name>
    <name type="synonym">Chelonodon nigroviridis</name>
    <dbReference type="NCBI Taxonomy" id="99883"/>
    <lineage>
        <taxon>Eukaryota</taxon>
        <taxon>Metazoa</taxon>
        <taxon>Chordata</taxon>
        <taxon>Craniata</taxon>
        <taxon>Vertebrata</taxon>
        <taxon>Euteleostomi</taxon>
        <taxon>Actinopterygii</taxon>
        <taxon>Neopterygii</taxon>
        <taxon>Teleostei</taxon>
        <taxon>Neoteleostei</taxon>
        <taxon>Acanthomorphata</taxon>
        <taxon>Eupercaria</taxon>
        <taxon>Tetraodontiformes</taxon>
        <taxon>Tetradontoidea</taxon>
        <taxon>Tetraodontidae</taxon>
        <taxon>Tetraodon</taxon>
    </lineage>
</organism>
<dbReference type="GO" id="GO:0005634">
    <property type="term" value="C:nucleus"/>
    <property type="evidence" value="ECO:0007669"/>
    <property type="project" value="TreeGrafter"/>
</dbReference>